<dbReference type="EMBL" id="JAVDUJ010000001">
    <property type="protein sequence ID" value="MDR6940151.1"/>
    <property type="molecule type" value="Genomic_DNA"/>
</dbReference>
<accession>A0ABU1SZA8</accession>
<protein>
    <submittedName>
        <fullName evidence="1">Chromosome segregation ATPase</fullName>
    </submittedName>
</protein>
<organism evidence="1 3">
    <name type="scientific">Arcanobacterium hippocoleae</name>
    <dbReference type="NCBI Taxonomy" id="149017"/>
    <lineage>
        <taxon>Bacteria</taxon>
        <taxon>Bacillati</taxon>
        <taxon>Actinomycetota</taxon>
        <taxon>Actinomycetes</taxon>
        <taxon>Actinomycetales</taxon>
        <taxon>Actinomycetaceae</taxon>
        <taxon>Arcanobacterium</taxon>
    </lineage>
</organism>
<sequence length="198" mass="22614">MQDLALEHQVRTTHLALQQQIRTRQDPMRHTTRHRYRLEQAFVEALAERVKSNTGARNALEILEATVFDTSELEAQRDRAAQQVEEITVLIDQLVLTAVQTAIDPDEYDQKYAELEARYNQACTKRADLKSQITDRHARLEQARTICDFLDSNPPLEYRDDAWSLLVDHAMVDTEGAVSVRFKDEATGAYGPEVGGQF</sequence>
<name>A0ABU1SZA8_9ACTO</name>
<gene>
    <name evidence="1" type="ORF">J2S36_000002</name>
    <name evidence="2" type="ORF">J2S36_001694</name>
</gene>
<evidence type="ECO:0000313" key="2">
    <source>
        <dbReference type="EMBL" id="MDR6940151.1"/>
    </source>
</evidence>
<comment type="caution">
    <text evidence="1">The sequence shown here is derived from an EMBL/GenBank/DDBJ whole genome shotgun (WGS) entry which is preliminary data.</text>
</comment>
<keyword evidence="3" id="KW-1185">Reference proteome</keyword>
<proteinExistence type="predicted"/>
<reference evidence="1 3" key="1">
    <citation type="submission" date="2023-07" db="EMBL/GenBank/DDBJ databases">
        <title>Sequencing the genomes of 1000 actinobacteria strains.</title>
        <authorList>
            <person name="Klenk H.-P."/>
        </authorList>
    </citation>
    <scope>NUCLEOTIDE SEQUENCE [LARGE SCALE GENOMIC DNA]</scope>
    <source>
        <strain evidence="1 3">DSM 15539</strain>
    </source>
</reference>
<evidence type="ECO:0000313" key="1">
    <source>
        <dbReference type="EMBL" id="MDR6938459.1"/>
    </source>
</evidence>
<dbReference type="EMBL" id="JAVDUJ010000001">
    <property type="protein sequence ID" value="MDR6938459.1"/>
    <property type="molecule type" value="Genomic_DNA"/>
</dbReference>
<dbReference type="RefSeq" id="WP_309954312.1">
    <property type="nucleotide sequence ID" value="NZ_JAVDUJ010000001.1"/>
</dbReference>
<evidence type="ECO:0000313" key="3">
    <source>
        <dbReference type="Proteomes" id="UP001266099"/>
    </source>
</evidence>
<dbReference type="Proteomes" id="UP001266099">
    <property type="component" value="Unassembled WGS sequence"/>
</dbReference>